<evidence type="ECO:0000256" key="1">
    <source>
        <dbReference type="SAM" id="Phobius"/>
    </source>
</evidence>
<accession>A0ABQ3GIH4</accession>
<gene>
    <name evidence="2" type="ORF">GCM10008096_20910</name>
</gene>
<proteinExistence type="predicted"/>
<protein>
    <submittedName>
        <fullName evidence="2">Uncharacterized protein</fullName>
    </submittedName>
</protein>
<dbReference type="Proteomes" id="UP000642819">
    <property type="component" value="Unassembled WGS sequence"/>
</dbReference>
<name>A0ABQ3GIH4_9MICC</name>
<comment type="caution">
    <text evidence="2">The sequence shown here is derived from an EMBL/GenBank/DDBJ whole genome shotgun (WGS) entry which is preliminary data.</text>
</comment>
<evidence type="ECO:0000313" key="2">
    <source>
        <dbReference type="EMBL" id="GHD08826.1"/>
    </source>
</evidence>
<feature type="transmembrane region" description="Helical" evidence="1">
    <location>
        <begin position="87"/>
        <end position="108"/>
    </location>
</feature>
<reference evidence="3" key="1">
    <citation type="journal article" date="2019" name="Int. J. Syst. Evol. Microbiol.">
        <title>The Global Catalogue of Microorganisms (GCM) 10K type strain sequencing project: providing services to taxonomists for standard genome sequencing and annotation.</title>
        <authorList>
            <consortium name="The Broad Institute Genomics Platform"/>
            <consortium name="The Broad Institute Genome Sequencing Center for Infectious Disease"/>
            <person name="Wu L."/>
            <person name="Ma J."/>
        </authorList>
    </citation>
    <scope>NUCLEOTIDE SEQUENCE [LARGE SCALE GENOMIC DNA]</scope>
    <source>
        <strain evidence="3">KCTC 19466</strain>
    </source>
</reference>
<sequence length="125" mass="13006">MVAILALEALALVGIAIGYAAQLGQPGPVGLPGRLFLLAVMLGAAAWQGWVGWSFAGGKAWTRAAIVVWQIFQIILAVPLISPANDGMTAAFGWALLVPAAAGILLVFSGSTMRHLAATEKLRRE</sequence>
<keyword evidence="3" id="KW-1185">Reference proteome</keyword>
<feature type="transmembrane region" description="Helical" evidence="1">
    <location>
        <begin position="60"/>
        <end position="81"/>
    </location>
</feature>
<keyword evidence="1" id="KW-0472">Membrane</keyword>
<evidence type="ECO:0000313" key="3">
    <source>
        <dbReference type="Proteomes" id="UP000642819"/>
    </source>
</evidence>
<organism evidence="2 3">
    <name type="scientific">Zhihengliuella salsuginis</name>
    <dbReference type="NCBI Taxonomy" id="578222"/>
    <lineage>
        <taxon>Bacteria</taxon>
        <taxon>Bacillati</taxon>
        <taxon>Actinomycetota</taxon>
        <taxon>Actinomycetes</taxon>
        <taxon>Micrococcales</taxon>
        <taxon>Micrococcaceae</taxon>
        <taxon>Zhihengliuella</taxon>
    </lineage>
</organism>
<dbReference type="EMBL" id="BMXK01000008">
    <property type="protein sequence ID" value="GHD08826.1"/>
    <property type="molecule type" value="Genomic_DNA"/>
</dbReference>
<keyword evidence="1" id="KW-1133">Transmembrane helix</keyword>
<keyword evidence="1" id="KW-0812">Transmembrane</keyword>
<feature type="transmembrane region" description="Helical" evidence="1">
    <location>
        <begin position="36"/>
        <end position="53"/>
    </location>
</feature>